<reference evidence="1" key="1">
    <citation type="submission" date="2017-12" db="EMBL/GenBank/DDBJ databases">
        <title>Genomics of Macrococcus caseolyticus.</title>
        <authorList>
            <person name="MacFadyen A.C."/>
            <person name="Paterson G.K."/>
        </authorList>
    </citation>
    <scope>NUCLEOTIDE SEQUENCE</scope>
    <source>
        <strain evidence="1">5459_5_49</strain>
    </source>
</reference>
<proteinExistence type="predicted"/>
<organism evidence="1 2">
    <name type="scientific">Macrococcoides caseolyticum</name>
    <dbReference type="NCBI Taxonomy" id="69966"/>
    <lineage>
        <taxon>Bacteria</taxon>
        <taxon>Bacillati</taxon>
        <taxon>Bacillota</taxon>
        <taxon>Bacilli</taxon>
        <taxon>Bacillales</taxon>
        <taxon>Staphylococcaceae</taxon>
        <taxon>Macrococcoides</taxon>
    </lineage>
</organism>
<protein>
    <submittedName>
        <fullName evidence="1">Uncharacterized protein</fullName>
    </submittedName>
</protein>
<gene>
    <name evidence="1" type="ORF">CW682_08280</name>
</gene>
<evidence type="ECO:0000313" key="1">
    <source>
        <dbReference type="EMBL" id="PKE56223.1"/>
    </source>
</evidence>
<sequence length="83" mass="9997">MDLHMILIHRLLCIFCQNPYKDYTEFLDNMDIINILIDMKLIQLSLKIYISEREYDQKLFIKVTPKGLLFIKSFNNILDNKKT</sequence>
<comment type="caution">
    <text evidence="1">The sequence shown here is derived from an EMBL/GenBank/DDBJ whole genome shotgun (WGS) entry which is preliminary data.</text>
</comment>
<dbReference type="Proteomes" id="UP000233606">
    <property type="component" value="Unassembled WGS sequence"/>
</dbReference>
<accession>A0ACC9MRC0</accession>
<evidence type="ECO:0000313" key="2">
    <source>
        <dbReference type="Proteomes" id="UP000233606"/>
    </source>
</evidence>
<keyword evidence="2" id="KW-1185">Reference proteome</keyword>
<name>A0ACC9MRC0_9STAP</name>
<dbReference type="EMBL" id="PIWU01000010">
    <property type="protein sequence ID" value="PKE56223.1"/>
    <property type="molecule type" value="Genomic_DNA"/>
</dbReference>